<evidence type="ECO:0000313" key="2">
    <source>
        <dbReference type="Proteomes" id="UP000016638"/>
    </source>
</evidence>
<dbReference type="STRING" id="1125712.HMPREF1316_0718"/>
<dbReference type="AlphaFoldDB" id="U2TIA9"/>
<protein>
    <recommendedName>
        <fullName evidence="3">Secondary thiamine-phosphate synthase enzyme</fullName>
    </recommendedName>
</protein>
<organism evidence="1 2">
    <name type="scientific">Olsenella profusa F0195</name>
    <dbReference type="NCBI Taxonomy" id="1125712"/>
    <lineage>
        <taxon>Bacteria</taxon>
        <taxon>Bacillati</taxon>
        <taxon>Actinomycetota</taxon>
        <taxon>Coriobacteriia</taxon>
        <taxon>Coriobacteriales</taxon>
        <taxon>Atopobiaceae</taxon>
        <taxon>Olsenella</taxon>
    </lineage>
</organism>
<dbReference type="Pfam" id="PF01894">
    <property type="entry name" value="YjbQ"/>
    <property type="match status" value="1"/>
</dbReference>
<evidence type="ECO:0000313" key="1">
    <source>
        <dbReference type="EMBL" id="ERL06200.1"/>
    </source>
</evidence>
<comment type="caution">
    <text evidence="1">The sequence shown here is derived from an EMBL/GenBank/DDBJ whole genome shotgun (WGS) entry which is preliminary data.</text>
</comment>
<accession>U2TIA9</accession>
<proteinExistence type="predicted"/>
<dbReference type="PATRIC" id="fig|1125712.3.peg.2374"/>
<dbReference type="InterPro" id="IPR001602">
    <property type="entry name" value="UPF0047_YjbQ-like"/>
</dbReference>
<dbReference type="eggNOG" id="COG0432">
    <property type="taxonomic scope" value="Bacteria"/>
</dbReference>
<evidence type="ECO:0008006" key="3">
    <source>
        <dbReference type="Google" id="ProtNLM"/>
    </source>
</evidence>
<dbReference type="Proteomes" id="UP000016638">
    <property type="component" value="Unassembled WGS sequence"/>
</dbReference>
<dbReference type="Gene3D" id="2.60.120.460">
    <property type="entry name" value="YjbQ-like"/>
    <property type="match status" value="1"/>
</dbReference>
<keyword evidence="2" id="KW-1185">Reference proteome</keyword>
<gene>
    <name evidence="1" type="ORF">HMPREF1316_0718</name>
</gene>
<dbReference type="EMBL" id="AWEZ01000069">
    <property type="protein sequence ID" value="ERL06200.1"/>
    <property type="molecule type" value="Genomic_DNA"/>
</dbReference>
<sequence length="163" mass="18557">MHTVSGRPSYHNITENVRGIVAESAVRNGICTIASAHTTCSVYFDEFMHDRNYYGDEYLHVDLDQMLDRIAPRQTTENQYHSPGPKHIAYGMTKKDPDYPAQAWTMLNTDGHLRSDLFGASETFPIKDKELLIGAVGSIYFVDFDQTRERNRHCNIVIIGTED</sequence>
<reference evidence="1 2" key="1">
    <citation type="submission" date="2013-08" db="EMBL/GenBank/DDBJ databases">
        <authorList>
            <person name="Durkin A.S."/>
            <person name="Haft D.R."/>
            <person name="McCorrison J."/>
            <person name="Torralba M."/>
            <person name="Gillis M."/>
            <person name="Haft D.H."/>
            <person name="Methe B."/>
            <person name="Sutton G."/>
            <person name="Nelson K.E."/>
        </authorList>
    </citation>
    <scope>NUCLEOTIDE SEQUENCE [LARGE SCALE GENOMIC DNA]</scope>
    <source>
        <strain evidence="1 2">F0195</strain>
    </source>
</reference>
<name>U2TIA9_9ACTN</name>
<dbReference type="InterPro" id="IPR035917">
    <property type="entry name" value="YjbQ-like_sf"/>
</dbReference>
<dbReference type="SUPFAM" id="SSF111038">
    <property type="entry name" value="YjbQ-like"/>
    <property type="match status" value="1"/>
</dbReference>